<feature type="transmembrane region" description="Helical" evidence="1">
    <location>
        <begin position="177"/>
        <end position="195"/>
    </location>
</feature>
<evidence type="ECO:0000256" key="1">
    <source>
        <dbReference type="SAM" id="Phobius"/>
    </source>
</evidence>
<feature type="transmembrane region" description="Helical" evidence="1">
    <location>
        <begin position="113"/>
        <end position="134"/>
    </location>
</feature>
<dbReference type="CDD" id="cd17039">
    <property type="entry name" value="Ubl_ubiquitin_like"/>
    <property type="match status" value="1"/>
</dbReference>
<dbReference type="EMBL" id="KB206969">
    <property type="protein sequence ID" value="ELP86482.1"/>
    <property type="molecule type" value="Genomic_DNA"/>
</dbReference>
<evidence type="ECO:0000313" key="3">
    <source>
        <dbReference type="EMBL" id="ELP86482.1"/>
    </source>
</evidence>
<feature type="transmembrane region" description="Helical" evidence="1">
    <location>
        <begin position="146"/>
        <end position="165"/>
    </location>
</feature>
<sequence>MHITLKCEGKEYPMTVEETDDVMTVKMRLDNVIDLSVDRMELHFNALIMEKNGYPIVKYGVTDGSEIVVRVLPNQLHTSLLFPSGAIYSTAAILLIFFSTHNHFPSLEETTEATALISSIVLIIYLGVKSILSLTIDVPSKSTIGVYRAIATSMSIVAICIMLTYDVCHRKSETSVLSTIVGGINCMSCLAGLLYHHSYFSSCYNQYNELVDFPQNILYRYISCPNLLFEALFFTAFMICTSFTVTSVLLCVAAWTF</sequence>
<gene>
    <name evidence="3" type="ORF">EIN_033530</name>
</gene>
<feature type="transmembrane region" description="Helical" evidence="1">
    <location>
        <begin position="227"/>
        <end position="255"/>
    </location>
</feature>
<evidence type="ECO:0000259" key="2">
    <source>
        <dbReference type="PROSITE" id="PS50053"/>
    </source>
</evidence>
<dbReference type="Gene3D" id="3.10.20.90">
    <property type="entry name" value="Phosphatidylinositol 3-kinase Catalytic Subunit, Chain A, domain 1"/>
    <property type="match status" value="1"/>
</dbReference>
<dbReference type="VEuPathDB" id="AmoebaDB:EIN_033530"/>
<proteinExistence type="predicted"/>
<dbReference type="RefSeq" id="XP_004185828.1">
    <property type="nucleotide sequence ID" value="XM_004185780.1"/>
</dbReference>
<name>A0A0A1TY86_ENTIV</name>
<dbReference type="Pfam" id="PF00240">
    <property type="entry name" value="ubiquitin"/>
    <property type="match status" value="1"/>
</dbReference>
<dbReference type="KEGG" id="eiv:EIN_033530"/>
<dbReference type="OrthoDB" id="27155at2759"/>
<accession>A0A0A1TY86</accession>
<dbReference type="InterPro" id="IPR029071">
    <property type="entry name" value="Ubiquitin-like_domsf"/>
</dbReference>
<evidence type="ECO:0000313" key="4">
    <source>
        <dbReference type="Proteomes" id="UP000014680"/>
    </source>
</evidence>
<reference evidence="3 4" key="1">
    <citation type="submission" date="2012-10" db="EMBL/GenBank/DDBJ databases">
        <authorList>
            <person name="Zafar N."/>
            <person name="Inman J."/>
            <person name="Hall N."/>
            <person name="Lorenzi H."/>
            <person name="Caler E."/>
        </authorList>
    </citation>
    <scope>NUCLEOTIDE SEQUENCE [LARGE SCALE GENOMIC DNA]</scope>
    <source>
        <strain evidence="3 4">IP1</strain>
    </source>
</reference>
<dbReference type="GeneID" id="14885454"/>
<organism evidence="3 4">
    <name type="scientific">Entamoeba invadens IP1</name>
    <dbReference type="NCBI Taxonomy" id="370355"/>
    <lineage>
        <taxon>Eukaryota</taxon>
        <taxon>Amoebozoa</taxon>
        <taxon>Evosea</taxon>
        <taxon>Archamoebae</taxon>
        <taxon>Mastigamoebida</taxon>
        <taxon>Entamoebidae</taxon>
        <taxon>Entamoeba</taxon>
    </lineage>
</organism>
<keyword evidence="4" id="KW-1185">Reference proteome</keyword>
<keyword evidence="1" id="KW-0472">Membrane</keyword>
<dbReference type="InterPro" id="IPR000626">
    <property type="entry name" value="Ubiquitin-like_dom"/>
</dbReference>
<keyword evidence="1" id="KW-1133">Transmembrane helix</keyword>
<dbReference type="Proteomes" id="UP000014680">
    <property type="component" value="Unassembled WGS sequence"/>
</dbReference>
<protein>
    <recommendedName>
        <fullName evidence="2">Ubiquitin-like domain-containing protein</fullName>
    </recommendedName>
</protein>
<feature type="domain" description="Ubiquitin-like" evidence="2">
    <location>
        <begin position="1"/>
        <end position="69"/>
    </location>
</feature>
<dbReference type="PROSITE" id="PS50053">
    <property type="entry name" value="UBIQUITIN_2"/>
    <property type="match status" value="1"/>
</dbReference>
<feature type="non-terminal residue" evidence="3">
    <location>
        <position position="257"/>
    </location>
</feature>
<keyword evidence="1" id="KW-0812">Transmembrane</keyword>
<dbReference type="SUPFAM" id="SSF54236">
    <property type="entry name" value="Ubiquitin-like"/>
    <property type="match status" value="1"/>
</dbReference>
<feature type="transmembrane region" description="Helical" evidence="1">
    <location>
        <begin position="80"/>
        <end position="101"/>
    </location>
</feature>
<dbReference type="OMA" id="IVAICIM"/>
<dbReference type="AlphaFoldDB" id="A0A0A1TY86"/>